<feature type="region of interest" description="Disordered" evidence="5">
    <location>
        <begin position="1"/>
        <end position="176"/>
    </location>
</feature>
<accession>A0A6A6D621</accession>
<feature type="compositionally biased region" description="Polar residues" evidence="5">
    <location>
        <begin position="101"/>
        <end position="112"/>
    </location>
</feature>
<dbReference type="GO" id="GO:0016925">
    <property type="term" value="P:protein sumoylation"/>
    <property type="evidence" value="ECO:0007669"/>
    <property type="project" value="TreeGrafter"/>
</dbReference>
<dbReference type="EMBL" id="ML994761">
    <property type="protein sequence ID" value="KAF2174894.1"/>
    <property type="molecule type" value="Genomic_DNA"/>
</dbReference>
<evidence type="ECO:0000256" key="1">
    <source>
        <dbReference type="ARBA" id="ARBA00022723"/>
    </source>
</evidence>
<feature type="compositionally biased region" description="Low complexity" evidence="5">
    <location>
        <begin position="459"/>
        <end position="470"/>
    </location>
</feature>
<feature type="region of interest" description="Disordered" evidence="5">
    <location>
        <begin position="521"/>
        <end position="592"/>
    </location>
</feature>
<feature type="region of interest" description="Disordered" evidence="5">
    <location>
        <begin position="901"/>
        <end position="945"/>
    </location>
</feature>
<dbReference type="Proteomes" id="UP000800200">
    <property type="component" value="Unassembled WGS sequence"/>
</dbReference>
<keyword evidence="1" id="KW-0479">Metal-binding</keyword>
<dbReference type="Pfam" id="PF02891">
    <property type="entry name" value="zf-MIZ"/>
    <property type="match status" value="1"/>
</dbReference>
<dbReference type="Gene3D" id="3.30.40.10">
    <property type="entry name" value="Zinc/RING finger domain, C3HC4 (zinc finger)"/>
    <property type="match status" value="1"/>
</dbReference>
<feature type="compositionally biased region" description="Basic residues" evidence="5">
    <location>
        <begin position="60"/>
        <end position="69"/>
    </location>
</feature>
<dbReference type="PANTHER" id="PTHR10782:SF4">
    <property type="entry name" value="TONALLI, ISOFORM E"/>
    <property type="match status" value="1"/>
</dbReference>
<reference evidence="7" key="1">
    <citation type="journal article" date="2020" name="Stud. Mycol.">
        <title>101 Dothideomycetes genomes: a test case for predicting lifestyles and emergence of pathogens.</title>
        <authorList>
            <person name="Haridas S."/>
            <person name="Albert R."/>
            <person name="Binder M."/>
            <person name="Bloem J."/>
            <person name="Labutti K."/>
            <person name="Salamov A."/>
            <person name="Andreopoulos B."/>
            <person name="Baker S."/>
            <person name="Barry K."/>
            <person name="Bills G."/>
            <person name="Bluhm B."/>
            <person name="Cannon C."/>
            <person name="Castanera R."/>
            <person name="Culley D."/>
            <person name="Daum C."/>
            <person name="Ezra D."/>
            <person name="Gonzalez J."/>
            <person name="Henrissat B."/>
            <person name="Kuo A."/>
            <person name="Liang C."/>
            <person name="Lipzen A."/>
            <person name="Lutzoni F."/>
            <person name="Magnuson J."/>
            <person name="Mondo S."/>
            <person name="Nolan M."/>
            <person name="Ohm R."/>
            <person name="Pangilinan J."/>
            <person name="Park H.-J."/>
            <person name="Ramirez L."/>
            <person name="Alfaro M."/>
            <person name="Sun H."/>
            <person name="Tritt A."/>
            <person name="Yoshinaga Y."/>
            <person name="Zwiers L.-H."/>
            <person name="Turgeon B."/>
            <person name="Goodwin S."/>
            <person name="Spatafora J."/>
            <person name="Crous P."/>
            <person name="Grigoriev I."/>
        </authorList>
    </citation>
    <scope>NUCLEOTIDE SEQUENCE</scope>
    <source>
        <strain evidence="7">CBS 207.26</strain>
    </source>
</reference>
<feature type="compositionally biased region" description="Low complexity" evidence="5">
    <location>
        <begin position="924"/>
        <end position="938"/>
    </location>
</feature>
<keyword evidence="8" id="KW-1185">Reference proteome</keyword>
<evidence type="ECO:0000256" key="2">
    <source>
        <dbReference type="ARBA" id="ARBA00022771"/>
    </source>
</evidence>
<evidence type="ECO:0000256" key="4">
    <source>
        <dbReference type="PROSITE-ProRule" id="PRU00452"/>
    </source>
</evidence>
<evidence type="ECO:0000256" key="5">
    <source>
        <dbReference type="SAM" id="MobiDB-lite"/>
    </source>
</evidence>
<keyword evidence="3" id="KW-0862">Zinc</keyword>
<feature type="compositionally biased region" description="Pro residues" evidence="5">
    <location>
        <begin position="546"/>
        <end position="558"/>
    </location>
</feature>
<name>A0A6A6D621_9PEZI</name>
<evidence type="ECO:0000259" key="6">
    <source>
        <dbReference type="PROSITE" id="PS51044"/>
    </source>
</evidence>
<evidence type="ECO:0000313" key="7">
    <source>
        <dbReference type="EMBL" id="KAF2174894.1"/>
    </source>
</evidence>
<organism evidence="7 8">
    <name type="scientific">Zopfia rhizophila CBS 207.26</name>
    <dbReference type="NCBI Taxonomy" id="1314779"/>
    <lineage>
        <taxon>Eukaryota</taxon>
        <taxon>Fungi</taxon>
        <taxon>Dikarya</taxon>
        <taxon>Ascomycota</taxon>
        <taxon>Pezizomycotina</taxon>
        <taxon>Dothideomycetes</taxon>
        <taxon>Dothideomycetes incertae sedis</taxon>
        <taxon>Zopfiaceae</taxon>
        <taxon>Zopfia</taxon>
    </lineage>
</organism>
<feature type="domain" description="SP-RING-type" evidence="6">
    <location>
        <begin position="792"/>
        <end position="882"/>
    </location>
</feature>
<sequence length="945" mass="105820">MSPGRRHSEHYPVANASTASEVAAQQNSLNYALGNLGGRQKSWMTPHQSNAPAQQNTHRPSPRKSKPPKPRPQPQQQAPPQASPIPTRPCPEQSPARHPHSNSTSPQLSNILSRRDDTSPGPSPNSILPSPAPSEEANVDSIPTPTTSNNGDICGFAPPRSLSRGHKQHPYGLPPGGRPVISQTHTPVQASPQLQQDYFTYEDCVAALNQFQANHRLAQDNRDVPRFRVLADAVQKRDWTYLTFHQYYCLHSAEPQSLPRNIRLHPHLDGALRMMTEVLDSNENISPALLRFFAEFPMPIGQIALSWPLRYERELGMFCRFIDLSSRYSNLKLVCQQRQFPPLVRELRNDLGITSYMLQRIVFTATLRSFWTTMLTLSGPLVSEFEKQAEKLFIQSQLEYDRQYNIGLRSPPPGYDDQESAREYQCWGSQFKQLYLGHEDHARRNSLSRGQRPTPPTPQQSRGQAQTSQQPVPASLLNSAVVPSNYAISLLQALSPVEDIMAFLHGQGRQMPPQISSVAQAPLQRGPGRPIRQGSGPSLPRGVPSPYLPVAPPRPPSAPQAVRQQTRFLLPNRGWTQPQPHQPNPSRSALHQAHLRSPILRAQLETSPLYQYVKGFAIFPQRLEEAGERILEWTLSISREALRAIPTDLPGMAGEPPSRIINENSQMYRLRCIKWPSAGMPSEQAWAVADTSWVPYTYFKLNDTPLQPRKKLHHGKDLPMDVSTLIKEGDNKLEIAVVRETSDQTYLNYLVAVEVIGIKSHESIKHDCRTKNYIPASQTIAAIKRRLSGAEVNEEVAIVQNDMTINLFDPWTISRICDIPVRGKACPHYDCFDLNTFLETRKRKDGASAADMWKCPICLSDARPQNLLVDGFLEDVRAKLEQQGLVHTRTIVVEKDGIWKPKAEPTNTNSMRDTSPDEDEERAVPAAGDAPAPPSVDAMVIDLSD</sequence>
<feature type="compositionally biased region" description="Polar residues" evidence="5">
    <location>
        <begin position="574"/>
        <end position="589"/>
    </location>
</feature>
<dbReference type="GO" id="GO:0061665">
    <property type="term" value="F:SUMO ligase activity"/>
    <property type="evidence" value="ECO:0007669"/>
    <property type="project" value="TreeGrafter"/>
</dbReference>
<dbReference type="InterPro" id="IPR013083">
    <property type="entry name" value="Znf_RING/FYVE/PHD"/>
</dbReference>
<dbReference type="OrthoDB" id="27975at2759"/>
<feature type="region of interest" description="Disordered" evidence="5">
    <location>
        <begin position="443"/>
        <end position="472"/>
    </location>
</feature>
<evidence type="ECO:0000256" key="3">
    <source>
        <dbReference type="ARBA" id="ARBA00022833"/>
    </source>
</evidence>
<dbReference type="GO" id="GO:0008270">
    <property type="term" value="F:zinc ion binding"/>
    <property type="evidence" value="ECO:0007669"/>
    <property type="project" value="UniProtKB-KW"/>
</dbReference>
<protein>
    <recommendedName>
        <fullName evidence="6">SP-RING-type domain-containing protein</fullName>
    </recommendedName>
</protein>
<dbReference type="GO" id="GO:0000785">
    <property type="term" value="C:chromatin"/>
    <property type="evidence" value="ECO:0007669"/>
    <property type="project" value="TreeGrafter"/>
</dbReference>
<proteinExistence type="predicted"/>
<dbReference type="PROSITE" id="PS51044">
    <property type="entry name" value="ZF_SP_RING"/>
    <property type="match status" value="1"/>
</dbReference>
<dbReference type="PANTHER" id="PTHR10782">
    <property type="entry name" value="ZINC FINGER MIZ DOMAIN-CONTAINING PROTEIN"/>
    <property type="match status" value="1"/>
</dbReference>
<dbReference type="AlphaFoldDB" id="A0A6A6D621"/>
<feature type="compositionally biased region" description="Polar residues" evidence="5">
    <location>
        <begin position="15"/>
        <end position="30"/>
    </location>
</feature>
<evidence type="ECO:0000313" key="8">
    <source>
        <dbReference type="Proteomes" id="UP000800200"/>
    </source>
</evidence>
<dbReference type="InterPro" id="IPR004181">
    <property type="entry name" value="Znf_MIZ"/>
</dbReference>
<feature type="compositionally biased region" description="Polar residues" evidence="5">
    <location>
        <begin position="141"/>
        <end position="151"/>
    </location>
</feature>
<feature type="compositionally biased region" description="Polar residues" evidence="5">
    <location>
        <begin position="42"/>
        <end position="58"/>
    </location>
</feature>
<gene>
    <name evidence="7" type="ORF">K469DRAFT_680739</name>
</gene>
<keyword evidence="2 4" id="KW-0863">Zinc-finger</keyword>